<dbReference type="PROSITE" id="PS51910">
    <property type="entry name" value="GH18_2"/>
    <property type="match status" value="1"/>
</dbReference>
<protein>
    <submittedName>
        <fullName evidence="6">Glycosyl hydrolase, family 18</fullName>
    </submittedName>
</protein>
<dbReference type="InterPro" id="IPR001223">
    <property type="entry name" value="Glyco_hydro18_cat"/>
</dbReference>
<keyword evidence="1 3" id="KW-0378">Hydrolase</keyword>
<name>N1UJR4_LEPIR</name>
<keyword evidence="2 3" id="KW-0326">Glycosidase</keyword>
<evidence type="ECO:0000256" key="1">
    <source>
        <dbReference type="ARBA" id="ARBA00022801"/>
    </source>
</evidence>
<dbReference type="InterPro" id="IPR029070">
    <property type="entry name" value="Chitinase_insertion_sf"/>
</dbReference>
<dbReference type="AlphaFoldDB" id="N1UJR4"/>
<evidence type="ECO:0000313" key="6">
    <source>
        <dbReference type="EMBL" id="EMY24116.1"/>
    </source>
</evidence>
<dbReference type="GO" id="GO:0005975">
    <property type="term" value="P:carbohydrate metabolic process"/>
    <property type="evidence" value="ECO:0007669"/>
    <property type="project" value="InterPro"/>
</dbReference>
<dbReference type="SUPFAM" id="SSF51445">
    <property type="entry name" value="(Trans)glycosidases"/>
    <property type="match status" value="1"/>
</dbReference>
<dbReference type="Gene3D" id="3.10.50.10">
    <property type="match status" value="1"/>
</dbReference>
<comment type="similarity">
    <text evidence="4">Belongs to the glycosyl hydrolase 18 family.</text>
</comment>
<dbReference type="SMART" id="SM00636">
    <property type="entry name" value="Glyco_18"/>
    <property type="match status" value="1"/>
</dbReference>
<evidence type="ECO:0000259" key="5">
    <source>
        <dbReference type="PROSITE" id="PS51910"/>
    </source>
</evidence>
<dbReference type="InterPro" id="IPR001579">
    <property type="entry name" value="Glyco_hydro_18_chit_AS"/>
</dbReference>
<gene>
    <name evidence="6" type="ORF">LEP1GSC115_3412</name>
</gene>
<sequence>MPEATLLPKADENTSFRASTWFSDYEAMKKTVHLYNEIHPFIYGMKGRETNNGDLYSSWGSSQKHERISELRKLNPNIKIIPTIFRWENKYEKISENIGMNGRNDIRDKHLSNILYELDTYGYDGIDIDYEGMSCEKKEKFEEFIVILSKEIHKRGKILSVAVHPKTPAKKESMKACKGLKDKIKMDYAENWRGPMTHDYAFLAKYADRIKIMAYELHPRKYRNPGPGPQAPNTWIKSIIEYAKARVPAKQLYMAIPTYGYDWALNCNSKIKSVYYQDAVRKKEFGIHRQPTNIDQILASTKNSSSWINLSKFSWVHTGKTYEDPSIWYKSEGCDRVAFYMNRKAFEDKMNLLRQYDLGGFLFGN</sequence>
<dbReference type="PANTHER" id="PTHR46066:SF2">
    <property type="entry name" value="CHITINASE DOMAIN-CONTAINING PROTEIN 1"/>
    <property type="match status" value="1"/>
</dbReference>
<evidence type="ECO:0000256" key="2">
    <source>
        <dbReference type="ARBA" id="ARBA00023295"/>
    </source>
</evidence>
<dbReference type="InterPro" id="IPR011583">
    <property type="entry name" value="Chitinase_II/V-like_cat"/>
</dbReference>
<organism evidence="6 7">
    <name type="scientific">Leptospira interrogans serovar Australis str. 200703203</name>
    <dbReference type="NCBI Taxonomy" id="1085541"/>
    <lineage>
        <taxon>Bacteria</taxon>
        <taxon>Pseudomonadati</taxon>
        <taxon>Spirochaetota</taxon>
        <taxon>Spirochaetia</taxon>
        <taxon>Leptospirales</taxon>
        <taxon>Leptospiraceae</taxon>
        <taxon>Leptospira</taxon>
    </lineage>
</organism>
<dbReference type="Pfam" id="PF00704">
    <property type="entry name" value="Glyco_hydro_18"/>
    <property type="match status" value="1"/>
</dbReference>
<comment type="caution">
    <text evidence="6">The sequence shown here is derived from an EMBL/GenBank/DDBJ whole genome shotgun (WGS) entry which is preliminary data.</text>
</comment>
<evidence type="ECO:0000313" key="7">
    <source>
        <dbReference type="Proteomes" id="UP000012220"/>
    </source>
</evidence>
<dbReference type="BioCyc" id="LINT1085541:G11IQ-4960-MONOMER"/>
<dbReference type="PROSITE" id="PS01095">
    <property type="entry name" value="GH18_1"/>
    <property type="match status" value="1"/>
</dbReference>
<reference evidence="6 7" key="1">
    <citation type="submission" date="2013-02" db="EMBL/GenBank/DDBJ databases">
        <authorList>
            <person name="Harkins D.M."/>
            <person name="Durkin A.S."/>
            <person name="Brinkac L.M."/>
            <person name="Haft D.H."/>
            <person name="Selengut J.D."/>
            <person name="Sanka R."/>
            <person name="DePew J."/>
            <person name="Purushe J."/>
            <person name="Picardeau M."/>
            <person name="Werts C."/>
            <person name="Goarant C."/>
            <person name="Vinetz J.M."/>
            <person name="Sutton G.G."/>
            <person name="Nierman W.C."/>
            <person name="Fouts D.E."/>
        </authorList>
    </citation>
    <scope>NUCLEOTIDE SEQUENCE [LARGE SCALE GENOMIC DNA]</scope>
    <source>
        <strain evidence="6 7">200703203</strain>
    </source>
</reference>
<dbReference type="Proteomes" id="UP000012220">
    <property type="component" value="Unassembled WGS sequence"/>
</dbReference>
<evidence type="ECO:0000256" key="4">
    <source>
        <dbReference type="RuleBase" id="RU004453"/>
    </source>
</evidence>
<proteinExistence type="inferred from homology"/>
<feature type="domain" description="GH18" evidence="5">
    <location>
        <begin position="4"/>
        <end position="365"/>
    </location>
</feature>
<accession>N1UJR4</accession>
<dbReference type="GO" id="GO:0004553">
    <property type="term" value="F:hydrolase activity, hydrolyzing O-glycosyl compounds"/>
    <property type="evidence" value="ECO:0007669"/>
    <property type="project" value="InterPro"/>
</dbReference>
<dbReference type="PANTHER" id="PTHR46066">
    <property type="entry name" value="CHITINASE DOMAIN-CONTAINING PROTEIN 1 FAMILY MEMBER"/>
    <property type="match status" value="1"/>
</dbReference>
<evidence type="ECO:0000256" key="3">
    <source>
        <dbReference type="RuleBase" id="RU000489"/>
    </source>
</evidence>
<dbReference type="GO" id="GO:0008061">
    <property type="term" value="F:chitin binding"/>
    <property type="evidence" value="ECO:0007669"/>
    <property type="project" value="InterPro"/>
</dbReference>
<dbReference type="InterPro" id="IPR017853">
    <property type="entry name" value="GH"/>
</dbReference>
<dbReference type="Gene3D" id="3.20.20.80">
    <property type="entry name" value="Glycosidases"/>
    <property type="match status" value="1"/>
</dbReference>
<dbReference type="EMBL" id="AHNY02000211">
    <property type="protein sequence ID" value="EMY24116.1"/>
    <property type="molecule type" value="Genomic_DNA"/>
</dbReference>